<dbReference type="EMBL" id="BAABRI010000006">
    <property type="protein sequence ID" value="GAA5482183.1"/>
    <property type="molecule type" value="Genomic_DNA"/>
</dbReference>
<evidence type="ECO:0000313" key="1">
    <source>
        <dbReference type="EMBL" id="GAA5482183.1"/>
    </source>
</evidence>
<gene>
    <name evidence="1" type="ORF">Hsar01_01400</name>
</gene>
<evidence type="ECO:0008006" key="3">
    <source>
        <dbReference type="Google" id="ProtNLM"/>
    </source>
</evidence>
<sequence>MTSSKLQILGRLGVVAGLGGASLASGAIVINNSSEVAPSGGAVHDPYSPSTIFASSTDLAQGLTPTVVNGNSNYEFATGESAWTDGSLATVYNESGPGGDDIDHAAYGAVATGTVVTYDLGGLFDLSQIDVIMGWNDSGRDDASFNALVSTDGISFSQIASYDKGTDNTGTFTTPITSLHRIVDDGGGTIATGVQFVQLQFTDADNGVAGMVELDVIGQAVPEPASAGLVALSGLVFFVRRRRA</sequence>
<protein>
    <recommendedName>
        <fullName evidence="3">PEP-CTERM protein-sorting domain-containing protein</fullName>
    </recommendedName>
</protein>
<dbReference type="Proteomes" id="UP001476282">
    <property type="component" value="Unassembled WGS sequence"/>
</dbReference>
<proteinExistence type="predicted"/>
<dbReference type="InterPro" id="IPR013424">
    <property type="entry name" value="Ice-binding_C"/>
</dbReference>
<reference evidence="1 2" key="1">
    <citation type="submission" date="2024-02" db="EMBL/GenBank/DDBJ databases">
        <title>Haloferula sargassicola NBRC 104335.</title>
        <authorList>
            <person name="Ichikawa N."/>
            <person name="Katano-Makiyama Y."/>
            <person name="Hidaka K."/>
        </authorList>
    </citation>
    <scope>NUCLEOTIDE SEQUENCE [LARGE SCALE GENOMIC DNA]</scope>
    <source>
        <strain evidence="1 2">NBRC 104335</strain>
    </source>
</reference>
<dbReference type="RefSeq" id="WP_353566326.1">
    <property type="nucleotide sequence ID" value="NZ_BAABRI010000006.1"/>
</dbReference>
<comment type="caution">
    <text evidence="1">The sequence shown here is derived from an EMBL/GenBank/DDBJ whole genome shotgun (WGS) entry which is preliminary data.</text>
</comment>
<keyword evidence="2" id="KW-1185">Reference proteome</keyword>
<organism evidence="1 2">
    <name type="scientific">Haloferula sargassicola</name>
    <dbReference type="NCBI Taxonomy" id="490096"/>
    <lineage>
        <taxon>Bacteria</taxon>
        <taxon>Pseudomonadati</taxon>
        <taxon>Verrucomicrobiota</taxon>
        <taxon>Verrucomicrobiia</taxon>
        <taxon>Verrucomicrobiales</taxon>
        <taxon>Verrucomicrobiaceae</taxon>
        <taxon>Haloferula</taxon>
    </lineage>
</organism>
<evidence type="ECO:0000313" key="2">
    <source>
        <dbReference type="Proteomes" id="UP001476282"/>
    </source>
</evidence>
<dbReference type="NCBIfam" id="TIGR02595">
    <property type="entry name" value="PEP_CTERM"/>
    <property type="match status" value="1"/>
</dbReference>
<name>A0ABP9UKP9_9BACT</name>
<accession>A0ABP9UKP9</accession>
<dbReference type="Gene3D" id="2.60.120.260">
    <property type="entry name" value="Galactose-binding domain-like"/>
    <property type="match status" value="1"/>
</dbReference>